<sequence>MREHGYDNEESALRPKSSRIDGPDRPSLAAAALRSRDNRISESGITELQRTVGNAAVSSVLDDEPSPVHGVVGSVGRPLEPDVRADMESRMGHDFGDVRVHDDAAADHSAKAVNAHAYTVGSDITFRRDAYDPTSADGRTTLAHELTHVVQQRSGPVDGTPAAGGISISDPADRFEREAVANAERVAAPATDSPAPAPAAVQRQDLPAPDDEREDEASVQGVFVQRDEEIEDETS</sequence>
<reference evidence="3 4" key="1">
    <citation type="submission" date="2014-07" db="EMBL/GenBank/DDBJ databases">
        <title>Genome Sequence of Rhodococcus opacus Strain R7, a Biodegrader of Mono- and Polycyclic Aromatic Hydrocarbons.</title>
        <authorList>
            <person name="Di Gennaro P."/>
            <person name="Zampolli J."/>
            <person name="Presti I."/>
            <person name="Cappelletti M."/>
            <person name="D'Ursi P."/>
            <person name="Orro A."/>
            <person name="Mezzelani A."/>
            <person name="Milanesi L."/>
        </authorList>
    </citation>
    <scope>NUCLEOTIDE SEQUENCE [LARGE SCALE GENOMIC DNA]</scope>
    <source>
        <strain evidence="3 4">R7</strain>
        <plasmid evidence="3">pPDG1</plasmid>
    </source>
</reference>
<feature type="domain" description="eCIS core" evidence="2">
    <location>
        <begin position="78"/>
        <end position="155"/>
    </location>
</feature>
<feature type="region of interest" description="Disordered" evidence="1">
    <location>
        <begin position="184"/>
        <end position="235"/>
    </location>
</feature>
<gene>
    <name evidence="3" type="ORF">EP51_39075</name>
</gene>
<protein>
    <recommendedName>
        <fullName evidence="2">eCIS core domain-containing protein</fullName>
    </recommendedName>
</protein>
<dbReference type="Pfam" id="PF13699">
    <property type="entry name" value="eCIS_core"/>
    <property type="match status" value="1"/>
</dbReference>
<accession>A0A076EYL6</accession>
<feature type="region of interest" description="Disordered" evidence="1">
    <location>
        <begin position="1"/>
        <end position="26"/>
    </location>
</feature>
<feature type="compositionally biased region" description="Basic and acidic residues" evidence="1">
    <location>
        <begin position="1"/>
        <end position="24"/>
    </location>
</feature>
<feature type="compositionally biased region" description="Low complexity" evidence="1">
    <location>
        <begin position="67"/>
        <end position="76"/>
    </location>
</feature>
<proteinExistence type="predicted"/>
<feature type="compositionally biased region" description="Low complexity" evidence="1">
    <location>
        <begin position="184"/>
        <end position="200"/>
    </location>
</feature>
<geneLocation type="plasmid" evidence="3 4">
    <name>pPDG1</name>
</geneLocation>
<feature type="compositionally biased region" description="Acidic residues" evidence="1">
    <location>
        <begin position="208"/>
        <end position="217"/>
    </location>
</feature>
<feature type="region of interest" description="Disordered" evidence="1">
    <location>
        <begin position="151"/>
        <end position="172"/>
    </location>
</feature>
<feature type="region of interest" description="Disordered" evidence="1">
    <location>
        <begin position="59"/>
        <end position="81"/>
    </location>
</feature>
<dbReference type="Proteomes" id="UP000028488">
    <property type="component" value="Plasmid pPDG1"/>
</dbReference>
<dbReference type="AlphaFoldDB" id="A0A076EYL6"/>
<dbReference type="RefSeq" id="WP_128642434.1">
    <property type="nucleotide sequence ID" value="NZ_CP008948.1"/>
</dbReference>
<evidence type="ECO:0000313" key="4">
    <source>
        <dbReference type="Proteomes" id="UP000028488"/>
    </source>
</evidence>
<organism evidence="3 4">
    <name type="scientific">Rhodococcus opacus</name>
    <name type="common">Nocardia opaca</name>
    <dbReference type="NCBI Taxonomy" id="37919"/>
    <lineage>
        <taxon>Bacteria</taxon>
        <taxon>Bacillati</taxon>
        <taxon>Actinomycetota</taxon>
        <taxon>Actinomycetes</taxon>
        <taxon>Mycobacteriales</taxon>
        <taxon>Nocardiaceae</taxon>
        <taxon>Rhodococcus</taxon>
    </lineage>
</organism>
<evidence type="ECO:0000313" key="3">
    <source>
        <dbReference type="EMBL" id="AII10337.1"/>
    </source>
</evidence>
<evidence type="ECO:0000259" key="2">
    <source>
        <dbReference type="Pfam" id="PF13699"/>
    </source>
</evidence>
<name>A0A076EYL6_RHOOP</name>
<keyword evidence="3" id="KW-0614">Plasmid</keyword>
<dbReference type="EMBL" id="CP008948">
    <property type="protein sequence ID" value="AII10337.1"/>
    <property type="molecule type" value="Genomic_DNA"/>
</dbReference>
<evidence type="ECO:0000256" key="1">
    <source>
        <dbReference type="SAM" id="MobiDB-lite"/>
    </source>
</evidence>
<dbReference type="InterPro" id="IPR025295">
    <property type="entry name" value="eCIS_core_dom"/>
</dbReference>